<organism evidence="1 2">
    <name type="scientific">Streptomyces citrinus</name>
    <dbReference type="NCBI Taxonomy" id="3118173"/>
    <lineage>
        <taxon>Bacteria</taxon>
        <taxon>Bacillati</taxon>
        <taxon>Actinomycetota</taxon>
        <taxon>Actinomycetes</taxon>
        <taxon>Kitasatosporales</taxon>
        <taxon>Streptomycetaceae</taxon>
        <taxon>Streptomyces</taxon>
    </lineage>
</organism>
<sequence length="184" mass="19305">MSRTDTTRHLTVAPAAGAAAEPERSDVVRSVLRRHAKGVAVVTVGGERPVGFCVTSLASLSLDPPLMSFTVGLRSTSWGAVRDATWVMVQLLAAGQEDVARVFAGPTPARFGPGTSWHRDPLGLPALDGVLARFVLTPVSRRPVGDHALVIGLVVRAGRGADAGPLVHHDGRFVDLPRVCDPAV</sequence>
<proteinExistence type="predicted"/>
<reference evidence="1" key="1">
    <citation type="journal article" date="2025" name="Int. J. Syst. Evol. Microbiol.">
        <title>Streptomyces citrinus sp. nov., with yellow diffusible pigment.</title>
        <authorList>
            <person name="He Y."/>
            <person name="Yang E."/>
            <person name="Xu J."/>
            <person name="Sun Y."/>
            <person name="Sun L."/>
        </authorList>
    </citation>
    <scope>NUCLEOTIDE SEQUENCE</scope>
    <source>
        <strain evidence="1">Q6</strain>
    </source>
</reference>
<evidence type="ECO:0000313" key="2">
    <source>
        <dbReference type="Proteomes" id="UP001432251"/>
    </source>
</evidence>
<keyword evidence="1" id="KW-0560">Oxidoreductase</keyword>
<gene>
    <name evidence="1" type="ORF">V2W30_04450</name>
</gene>
<name>A0ACD5A6G8_9ACTN</name>
<accession>A0ACD5A6G8</accession>
<keyword evidence="2" id="KW-1185">Reference proteome</keyword>
<protein>
    <submittedName>
        <fullName evidence="1">Flavin reductase family protein</fullName>
        <ecNumber evidence="1">1.-.-.-</ecNumber>
    </submittedName>
</protein>
<dbReference type="Proteomes" id="UP001432251">
    <property type="component" value="Chromosome"/>
</dbReference>
<dbReference type="EMBL" id="CP146022">
    <property type="protein sequence ID" value="WWQ62680.1"/>
    <property type="molecule type" value="Genomic_DNA"/>
</dbReference>
<dbReference type="EC" id="1.-.-.-" evidence="1"/>
<evidence type="ECO:0000313" key="1">
    <source>
        <dbReference type="EMBL" id="WWQ62680.1"/>
    </source>
</evidence>